<dbReference type="RefSeq" id="WP_153510038.1">
    <property type="nucleotide sequence ID" value="NZ_CP045652.1"/>
</dbReference>
<sequence length="94" mass="10837">MEELFNAMTFEEAFERFIKGQKAVDYGVRQPEAVMLSNGYQAFPCGYYTLFENGFKLIVSGFNVSPKSSQHEAWVLDEDDRPVGYKEEAFIDFD</sequence>
<name>A0A5Q0Q9B3_9SPHI</name>
<dbReference type="KEGG" id="sphe:GFH32_05005"/>
<dbReference type="EMBL" id="CP045652">
    <property type="protein sequence ID" value="QGA25719.1"/>
    <property type="molecule type" value="Genomic_DNA"/>
</dbReference>
<keyword evidence="2" id="KW-1185">Reference proteome</keyword>
<evidence type="ECO:0000313" key="2">
    <source>
        <dbReference type="Proteomes" id="UP000326921"/>
    </source>
</evidence>
<organism evidence="1 2">
    <name type="scientific">Sphingobacterium zhuxiongii</name>
    <dbReference type="NCBI Taxonomy" id="2662364"/>
    <lineage>
        <taxon>Bacteria</taxon>
        <taxon>Pseudomonadati</taxon>
        <taxon>Bacteroidota</taxon>
        <taxon>Sphingobacteriia</taxon>
        <taxon>Sphingobacteriales</taxon>
        <taxon>Sphingobacteriaceae</taxon>
        <taxon>Sphingobacterium</taxon>
    </lineage>
</organism>
<evidence type="ECO:0000313" key="1">
    <source>
        <dbReference type="EMBL" id="QGA25719.1"/>
    </source>
</evidence>
<proteinExistence type="predicted"/>
<gene>
    <name evidence="1" type="ORF">GFH32_05005</name>
</gene>
<accession>A0A5Q0Q9B3</accession>
<dbReference type="AlphaFoldDB" id="A0A5Q0Q9B3"/>
<protein>
    <submittedName>
        <fullName evidence="1">Uncharacterized protein</fullName>
    </submittedName>
</protein>
<reference evidence="1 2" key="1">
    <citation type="submission" date="2019-10" db="EMBL/GenBank/DDBJ databases">
        <authorList>
            <person name="Dong K."/>
        </authorList>
    </citation>
    <scope>NUCLEOTIDE SEQUENCE [LARGE SCALE GENOMIC DNA]</scope>
    <source>
        <strain evidence="2">dk4302</strain>
    </source>
</reference>
<dbReference type="Proteomes" id="UP000326921">
    <property type="component" value="Chromosome"/>
</dbReference>